<protein>
    <submittedName>
        <fullName evidence="2">Uncharacterized protein</fullName>
    </submittedName>
</protein>
<feature type="compositionally biased region" description="Basic and acidic residues" evidence="1">
    <location>
        <begin position="51"/>
        <end position="63"/>
    </location>
</feature>
<sequence length="114" mass="12002">MRREKAEPVQGRARGGAAVASLLAGRRPPAMQRCPYTTSVARPGSARTPPLRRESAPTPHARDSLFGAVPGTPTEARASRGTRRDAALSFRACARGTADRAVPRTRALASACVP</sequence>
<name>A0A224YCY1_9ACAR</name>
<organism evidence="2">
    <name type="scientific">Rhipicephalus zambeziensis</name>
    <dbReference type="NCBI Taxonomy" id="60191"/>
    <lineage>
        <taxon>Eukaryota</taxon>
        <taxon>Metazoa</taxon>
        <taxon>Ecdysozoa</taxon>
        <taxon>Arthropoda</taxon>
        <taxon>Chelicerata</taxon>
        <taxon>Arachnida</taxon>
        <taxon>Acari</taxon>
        <taxon>Parasitiformes</taxon>
        <taxon>Ixodida</taxon>
        <taxon>Ixodoidea</taxon>
        <taxon>Ixodidae</taxon>
        <taxon>Rhipicephalinae</taxon>
        <taxon>Rhipicephalus</taxon>
        <taxon>Rhipicephalus</taxon>
    </lineage>
</organism>
<feature type="region of interest" description="Disordered" evidence="1">
    <location>
        <begin position="29"/>
        <end position="83"/>
    </location>
</feature>
<proteinExistence type="predicted"/>
<accession>A0A224YCY1</accession>
<dbReference type="AlphaFoldDB" id="A0A224YCY1"/>
<evidence type="ECO:0000313" key="2">
    <source>
        <dbReference type="EMBL" id="MAA14785.1"/>
    </source>
</evidence>
<reference evidence="2" key="1">
    <citation type="journal article" date="2017" name="Parasit. Vectors">
        <title>Sialotranscriptomics of Rhipicephalus zambeziensis reveals intricate expression profiles of secretory proteins and suggests tight temporal transcriptional regulation during blood-feeding.</title>
        <authorList>
            <person name="de Castro M.H."/>
            <person name="de Klerk D."/>
            <person name="Pienaar R."/>
            <person name="Rees D.J.G."/>
            <person name="Mans B.J."/>
        </authorList>
    </citation>
    <scope>NUCLEOTIDE SEQUENCE</scope>
    <source>
        <tissue evidence="2">Salivary glands</tissue>
    </source>
</reference>
<evidence type="ECO:0000256" key="1">
    <source>
        <dbReference type="SAM" id="MobiDB-lite"/>
    </source>
</evidence>
<dbReference type="EMBL" id="GFPF01003639">
    <property type="protein sequence ID" value="MAA14785.1"/>
    <property type="molecule type" value="Transcribed_RNA"/>
</dbReference>